<feature type="region of interest" description="Disordered" evidence="1">
    <location>
        <begin position="72"/>
        <end position="99"/>
    </location>
</feature>
<dbReference type="PANTHER" id="PTHR33703:SF1">
    <property type="entry name" value="WOUND-INDUCED PROTEIN 1"/>
    <property type="match status" value="1"/>
</dbReference>
<dbReference type="EMBL" id="GDJX01020150">
    <property type="protein sequence ID" value="JAT47786.1"/>
    <property type="molecule type" value="Transcribed_RNA"/>
</dbReference>
<organism evidence="2">
    <name type="scientific">Anthurium amnicola</name>
    <dbReference type="NCBI Taxonomy" id="1678845"/>
    <lineage>
        <taxon>Eukaryota</taxon>
        <taxon>Viridiplantae</taxon>
        <taxon>Streptophyta</taxon>
        <taxon>Embryophyta</taxon>
        <taxon>Tracheophyta</taxon>
        <taxon>Spermatophyta</taxon>
        <taxon>Magnoliopsida</taxon>
        <taxon>Liliopsida</taxon>
        <taxon>Araceae</taxon>
        <taxon>Pothoideae</taxon>
        <taxon>Potheae</taxon>
        <taxon>Anthurium</taxon>
    </lineage>
</organism>
<evidence type="ECO:0000256" key="1">
    <source>
        <dbReference type="SAM" id="MobiDB-lite"/>
    </source>
</evidence>
<dbReference type="SUPFAM" id="SSF54427">
    <property type="entry name" value="NTF2-like"/>
    <property type="match status" value="1"/>
</dbReference>
<dbReference type="AlphaFoldDB" id="A0A1D1XZG4"/>
<reference evidence="2" key="1">
    <citation type="submission" date="2015-07" db="EMBL/GenBank/DDBJ databases">
        <title>Transcriptome Assembly of Anthurium amnicola.</title>
        <authorList>
            <person name="Suzuki J."/>
        </authorList>
    </citation>
    <scope>NUCLEOTIDE SEQUENCE</scope>
</reference>
<proteinExistence type="predicted"/>
<dbReference type="PANTHER" id="PTHR33703">
    <property type="entry name" value="OS07G0691300 PROTEIN"/>
    <property type="match status" value="1"/>
</dbReference>
<accession>A0A1D1XZG4</accession>
<evidence type="ECO:0000313" key="2">
    <source>
        <dbReference type="EMBL" id="JAT47786.1"/>
    </source>
</evidence>
<sequence length="128" mass="13627">MMRLLTGASRDEPFLFDPISITPLGSSTVLVEGKGWGRTSDLPVPWIHAWTVTDGIITQVREYFHTSLTVTRLGTPQAPPSPTTSRSGIKPPASSSSSSAQFHCVPLWQSRLSGGAGQKSVPGLVLAI</sequence>
<dbReference type="InterPro" id="IPR009798">
    <property type="entry name" value="Wun1-like"/>
</dbReference>
<gene>
    <name evidence="2" type="primary">WUN1_1</name>
    <name evidence="2" type="ORF">g.67837</name>
</gene>
<protein>
    <submittedName>
        <fullName evidence="2">Wound-induced protein 1</fullName>
    </submittedName>
</protein>
<name>A0A1D1XZG4_9ARAE</name>
<dbReference type="Pfam" id="PF07107">
    <property type="entry name" value="WI12"/>
    <property type="match status" value="1"/>
</dbReference>
<dbReference type="InterPro" id="IPR032710">
    <property type="entry name" value="NTF2-like_dom_sf"/>
</dbReference>